<sequence>MTGLRVLNLVTNAQSQFFRAQVAELERRGVEMTTLSVPGENHSQSVDAGTEGSRSVWDYARFYPSVLSQSLGGYDLVHANYGLTAPMAIAQPRLPVVLSLWGSDLMGRYGPVTKRLAPLCDAVVVMSQGMADVYGGDCRVIPHGVDLDMFEPMDRDGAREEVGWPTDERIVLFPYPPKREVKNHPRARAIVDRVAARLDLPVSMRTATDIPHERMSYYLNAADALLLTSHREGSPNTVKEALACNLPVVATDVGDVARRLDGVEPSTVSDDDDELVTGLAEILRSGDRSNGREHATEIGVERMGARLLSVYESVATS</sequence>
<gene>
    <name evidence="2" type="ORF">EGD98_05260</name>
</gene>
<evidence type="ECO:0000259" key="1">
    <source>
        <dbReference type="Pfam" id="PF13439"/>
    </source>
</evidence>
<dbReference type="EC" id="2.4.-.-" evidence="2"/>
<dbReference type="PANTHER" id="PTHR12526:SF636">
    <property type="entry name" value="BLL3647 PROTEIN"/>
    <property type="match status" value="1"/>
</dbReference>
<dbReference type="GO" id="GO:0016757">
    <property type="term" value="F:glycosyltransferase activity"/>
    <property type="evidence" value="ECO:0007669"/>
    <property type="project" value="UniProtKB-KW"/>
</dbReference>
<dbReference type="Proteomes" id="UP000783863">
    <property type="component" value="Unassembled WGS sequence"/>
</dbReference>
<name>A0A8J7YBX1_9EURY</name>
<dbReference type="Gene3D" id="3.40.50.2000">
    <property type="entry name" value="Glycogen Phosphorylase B"/>
    <property type="match status" value="2"/>
</dbReference>
<reference evidence="2" key="1">
    <citation type="submission" date="2021-06" db="EMBL/GenBank/DDBJ databases">
        <title>Halomicroarcula sp. F24A a new haloarchaeum isolated from saline soil.</title>
        <authorList>
            <person name="Duran-Viseras A."/>
            <person name="Sanchez-Porro C."/>
            <person name="Ventosa A."/>
        </authorList>
    </citation>
    <scope>NUCLEOTIDE SEQUENCE</scope>
    <source>
        <strain evidence="2">F24A</strain>
    </source>
</reference>
<organism evidence="2 3">
    <name type="scientific">Haloarcula salinisoli</name>
    <dbReference type="NCBI Taxonomy" id="2487746"/>
    <lineage>
        <taxon>Archaea</taxon>
        <taxon>Methanobacteriati</taxon>
        <taxon>Methanobacteriota</taxon>
        <taxon>Stenosarchaea group</taxon>
        <taxon>Halobacteria</taxon>
        <taxon>Halobacteriales</taxon>
        <taxon>Haloarculaceae</taxon>
        <taxon>Haloarcula</taxon>
    </lineage>
</organism>
<evidence type="ECO:0000313" key="3">
    <source>
        <dbReference type="Proteomes" id="UP000783863"/>
    </source>
</evidence>
<dbReference type="InterPro" id="IPR028098">
    <property type="entry name" value="Glyco_trans_4-like_N"/>
</dbReference>
<dbReference type="Pfam" id="PF13439">
    <property type="entry name" value="Glyco_transf_4"/>
    <property type="match status" value="1"/>
</dbReference>
<feature type="domain" description="Glycosyltransferase subfamily 4-like N-terminal" evidence="1">
    <location>
        <begin position="22"/>
        <end position="148"/>
    </location>
</feature>
<dbReference type="Pfam" id="PF13692">
    <property type="entry name" value="Glyco_trans_1_4"/>
    <property type="match status" value="1"/>
</dbReference>
<accession>A0A8J7YBX1</accession>
<evidence type="ECO:0000313" key="2">
    <source>
        <dbReference type="EMBL" id="MBX0303080.1"/>
    </source>
</evidence>
<protein>
    <submittedName>
        <fullName evidence="2">Glycosyltransferase</fullName>
        <ecNumber evidence="2">2.4.-.-</ecNumber>
    </submittedName>
</protein>
<proteinExistence type="predicted"/>
<dbReference type="PANTHER" id="PTHR12526">
    <property type="entry name" value="GLYCOSYLTRANSFERASE"/>
    <property type="match status" value="1"/>
</dbReference>
<dbReference type="AlphaFoldDB" id="A0A8J7YBX1"/>
<keyword evidence="2" id="KW-0328">Glycosyltransferase</keyword>
<keyword evidence="2" id="KW-0808">Transferase</keyword>
<dbReference type="EMBL" id="RKLQ01000001">
    <property type="protein sequence ID" value="MBX0303080.1"/>
    <property type="molecule type" value="Genomic_DNA"/>
</dbReference>
<dbReference type="SUPFAM" id="SSF53756">
    <property type="entry name" value="UDP-Glycosyltransferase/glycogen phosphorylase"/>
    <property type="match status" value="1"/>
</dbReference>
<keyword evidence="3" id="KW-1185">Reference proteome</keyword>
<comment type="caution">
    <text evidence="2">The sequence shown here is derived from an EMBL/GenBank/DDBJ whole genome shotgun (WGS) entry which is preliminary data.</text>
</comment>